<keyword evidence="6 15" id="KW-0808">Transferase</keyword>
<keyword evidence="8 15" id="KW-0418">Kinase</keyword>
<comment type="cofactor">
    <cofactor evidence="1 15">
        <name>Mg(2+)</name>
        <dbReference type="ChEBI" id="CHEBI:18420"/>
    </cofactor>
</comment>
<feature type="binding site" evidence="13">
    <location>
        <position position="85"/>
    </location>
    <ligand>
        <name>ATP</name>
        <dbReference type="ChEBI" id="CHEBI:30616"/>
    </ligand>
</feature>
<dbReference type="SMART" id="SM00220">
    <property type="entry name" value="S_TKc"/>
    <property type="match status" value="1"/>
</dbReference>
<dbReference type="PROSITE" id="PS50011">
    <property type="entry name" value="PROTEIN_KINASE_DOM"/>
    <property type="match status" value="1"/>
</dbReference>
<dbReference type="Gene3D" id="1.10.510.10">
    <property type="entry name" value="Transferase(Phosphotransferase) domain 1"/>
    <property type="match status" value="2"/>
</dbReference>
<dbReference type="SUPFAM" id="SSF56112">
    <property type="entry name" value="Protein kinase-like (PK-like)"/>
    <property type="match status" value="1"/>
</dbReference>
<evidence type="ECO:0000256" key="15">
    <source>
        <dbReference type="RuleBase" id="RU361165"/>
    </source>
</evidence>
<evidence type="ECO:0000313" key="18">
    <source>
        <dbReference type="Proteomes" id="UP000694546"/>
    </source>
</evidence>
<dbReference type="Pfam" id="PF00069">
    <property type="entry name" value="Pkinase"/>
    <property type="match status" value="1"/>
</dbReference>
<comment type="similarity">
    <text evidence="15">Belongs to the protein kinase superfamily. Ser/Thr protein kinase family. MAP kinase subfamily.</text>
</comment>
<dbReference type="Ensembl" id="ENSGMOT00000056242.1">
    <property type="protein sequence ID" value="ENSGMOP00000039912.1"/>
    <property type="gene ID" value="ENSGMOG00000009431.2"/>
</dbReference>
<dbReference type="InterPro" id="IPR008349">
    <property type="entry name" value="MAPK_ERK1/2"/>
</dbReference>
<dbReference type="InterPro" id="IPR011009">
    <property type="entry name" value="Kinase-like_dom_sf"/>
</dbReference>
<dbReference type="PROSITE" id="PS00107">
    <property type="entry name" value="PROTEIN_KINASE_ATP"/>
    <property type="match status" value="1"/>
</dbReference>
<reference evidence="17" key="2">
    <citation type="submission" date="2025-09" db="UniProtKB">
        <authorList>
            <consortium name="Ensembl"/>
        </authorList>
    </citation>
    <scope>IDENTIFICATION</scope>
</reference>
<evidence type="ECO:0000259" key="16">
    <source>
        <dbReference type="PROSITE" id="PS50011"/>
    </source>
</evidence>
<evidence type="ECO:0000256" key="11">
    <source>
        <dbReference type="ARBA" id="ARBA00047592"/>
    </source>
</evidence>
<comment type="activity regulation">
    <text evidence="15">Activated by threonine and tyrosine phosphorylation.</text>
</comment>
<dbReference type="InterPro" id="IPR008271">
    <property type="entry name" value="Ser/Thr_kinase_AS"/>
</dbReference>
<comment type="catalytic activity">
    <reaction evidence="12">
        <text>L-seryl-[protein] + ATP = O-phospho-L-seryl-[protein] + ADP + H(+)</text>
        <dbReference type="Rhea" id="RHEA:17989"/>
        <dbReference type="Rhea" id="RHEA-COMP:9863"/>
        <dbReference type="Rhea" id="RHEA-COMP:11604"/>
        <dbReference type="ChEBI" id="CHEBI:15378"/>
        <dbReference type="ChEBI" id="CHEBI:29999"/>
        <dbReference type="ChEBI" id="CHEBI:30616"/>
        <dbReference type="ChEBI" id="CHEBI:83421"/>
        <dbReference type="ChEBI" id="CHEBI:456216"/>
        <dbReference type="EC" id="2.7.11.24"/>
    </reaction>
</comment>
<sequence length="352" mass="39092">MADSSSAAAGGAPGSGSGAAGAAGAVAQDGSTGAAGSKVASELVKGQAFDVGPRYVNLSYIGEGAYGMVCSALDNVTTSRVAIKKISPFEHQTYCQRTLREIKILLRFHHENIIGINDILRARRLEAMRDVYIVQTLMETDLYKLLKTQKLSNDHICYFLYQILRGLKYIHSANVLHRDLKPSNLLINTTCDLKGYSKSIDIWSVGCILAEMLSNRPIFPGKHYLDQLNHILGILGSPSQEDLNCIINTKARNYLQSLPEKPKIPWDKLFPKADGKALDLLGRMLTFNPNKRISVEEALAHPYLEQYYDPTDEPVAEEPFTFTMELDDLPKEKLKELIYEETAQFQATYQGS</sequence>
<evidence type="ECO:0000256" key="3">
    <source>
        <dbReference type="ARBA" id="ARBA00012411"/>
    </source>
</evidence>
<keyword evidence="15" id="KW-0460">Magnesium</keyword>
<feature type="domain" description="Protein kinase" evidence="16">
    <location>
        <begin position="55"/>
        <end position="304"/>
    </location>
</feature>
<dbReference type="GeneTree" id="ENSGT00940000160691"/>
<evidence type="ECO:0000256" key="7">
    <source>
        <dbReference type="ARBA" id="ARBA00022741"/>
    </source>
</evidence>
<dbReference type="PROSITE" id="PS01351">
    <property type="entry name" value="MAPK"/>
    <property type="match status" value="1"/>
</dbReference>
<keyword evidence="7 13" id="KW-0547">Nucleotide-binding</keyword>
<reference evidence="17" key="1">
    <citation type="submission" date="2025-08" db="UniProtKB">
        <authorList>
            <consortium name="Ensembl"/>
        </authorList>
    </citation>
    <scope>IDENTIFICATION</scope>
</reference>
<dbReference type="PROSITE" id="PS00108">
    <property type="entry name" value="PROTEIN_KINASE_ST"/>
    <property type="match status" value="1"/>
</dbReference>
<comment type="similarity">
    <text evidence="2">Belongs to the protein kinase superfamily. CMGC Ser/Thr protein kinase family. MAP kinase subfamily.</text>
</comment>
<keyword evidence="10" id="KW-0131">Cell cycle</keyword>
<evidence type="ECO:0000256" key="12">
    <source>
        <dbReference type="ARBA" id="ARBA00048312"/>
    </source>
</evidence>
<comment type="catalytic activity">
    <reaction evidence="11 15">
        <text>L-threonyl-[protein] + ATP = O-phospho-L-threonyl-[protein] + ADP + H(+)</text>
        <dbReference type="Rhea" id="RHEA:46608"/>
        <dbReference type="Rhea" id="RHEA-COMP:11060"/>
        <dbReference type="Rhea" id="RHEA-COMP:11605"/>
        <dbReference type="ChEBI" id="CHEBI:15378"/>
        <dbReference type="ChEBI" id="CHEBI:30013"/>
        <dbReference type="ChEBI" id="CHEBI:30616"/>
        <dbReference type="ChEBI" id="CHEBI:61977"/>
        <dbReference type="ChEBI" id="CHEBI:456216"/>
        <dbReference type="EC" id="2.7.11.24"/>
    </reaction>
</comment>
<organism evidence="17 18">
    <name type="scientific">Gadus morhua</name>
    <name type="common">Atlantic cod</name>
    <dbReference type="NCBI Taxonomy" id="8049"/>
    <lineage>
        <taxon>Eukaryota</taxon>
        <taxon>Metazoa</taxon>
        <taxon>Chordata</taxon>
        <taxon>Craniata</taxon>
        <taxon>Vertebrata</taxon>
        <taxon>Euteleostomi</taxon>
        <taxon>Actinopterygii</taxon>
        <taxon>Neopterygii</taxon>
        <taxon>Teleostei</taxon>
        <taxon>Neoteleostei</taxon>
        <taxon>Acanthomorphata</taxon>
        <taxon>Zeiogadaria</taxon>
        <taxon>Gadariae</taxon>
        <taxon>Gadiformes</taxon>
        <taxon>Gadoidei</taxon>
        <taxon>Gadidae</taxon>
        <taxon>Gadus</taxon>
    </lineage>
</organism>
<dbReference type="InterPro" id="IPR003527">
    <property type="entry name" value="MAP_kinase_CS"/>
</dbReference>
<dbReference type="InterPro" id="IPR050117">
    <property type="entry name" value="MAPK"/>
</dbReference>
<gene>
    <name evidence="17" type="primary">MAPK3</name>
    <name evidence="17" type="synonym">mapk3</name>
</gene>
<evidence type="ECO:0000256" key="9">
    <source>
        <dbReference type="ARBA" id="ARBA00022840"/>
    </source>
</evidence>
<proteinExistence type="inferred from homology"/>
<protein>
    <recommendedName>
        <fullName evidence="3 15">Mitogen-activated protein kinase</fullName>
        <ecNumber evidence="3 15">2.7.11.24</ecNumber>
    </recommendedName>
</protein>
<keyword evidence="4 14" id="KW-0723">Serine/threonine-protein kinase</keyword>
<keyword evidence="5" id="KW-0597">Phosphoprotein</keyword>
<accession>A0ABA3JYU7</accession>
<evidence type="ECO:0000256" key="14">
    <source>
        <dbReference type="RuleBase" id="RU000304"/>
    </source>
</evidence>
<evidence type="ECO:0000256" key="5">
    <source>
        <dbReference type="ARBA" id="ARBA00022553"/>
    </source>
</evidence>
<keyword evidence="9 13" id="KW-0067">ATP-binding</keyword>
<dbReference type="CDD" id="cd07849">
    <property type="entry name" value="STKc_ERK1_2_like"/>
    <property type="match status" value="1"/>
</dbReference>
<evidence type="ECO:0000256" key="1">
    <source>
        <dbReference type="ARBA" id="ARBA00001946"/>
    </source>
</evidence>
<name>A0ABA3JYU7_GADMO</name>
<evidence type="ECO:0000256" key="4">
    <source>
        <dbReference type="ARBA" id="ARBA00022527"/>
    </source>
</evidence>
<evidence type="ECO:0000256" key="6">
    <source>
        <dbReference type="ARBA" id="ARBA00022679"/>
    </source>
</evidence>
<dbReference type="InterPro" id="IPR017441">
    <property type="entry name" value="Protein_kinase_ATP_BS"/>
</dbReference>
<dbReference type="Proteomes" id="UP000694546">
    <property type="component" value="Chromosome 2"/>
</dbReference>
<dbReference type="PANTHER" id="PTHR24055">
    <property type="entry name" value="MITOGEN-ACTIVATED PROTEIN KINASE"/>
    <property type="match status" value="1"/>
</dbReference>
<dbReference type="PRINTS" id="PR01770">
    <property type="entry name" value="ERK1ERK2MAPK"/>
</dbReference>
<evidence type="ECO:0000256" key="10">
    <source>
        <dbReference type="ARBA" id="ARBA00023306"/>
    </source>
</evidence>
<evidence type="ECO:0000256" key="13">
    <source>
        <dbReference type="PROSITE-ProRule" id="PRU10141"/>
    </source>
</evidence>
<dbReference type="Gene3D" id="3.30.200.20">
    <property type="entry name" value="Phosphorylase Kinase, domain 1"/>
    <property type="match status" value="1"/>
</dbReference>
<evidence type="ECO:0000256" key="8">
    <source>
        <dbReference type="ARBA" id="ARBA00022777"/>
    </source>
</evidence>
<keyword evidence="18" id="KW-1185">Reference proteome</keyword>
<evidence type="ECO:0000313" key="17">
    <source>
        <dbReference type="Ensembl" id="ENSGMOP00000039912.1"/>
    </source>
</evidence>
<dbReference type="EC" id="2.7.11.24" evidence="3 15"/>
<dbReference type="InterPro" id="IPR000719">
    <property type="entry name" value="Prot_kinase_dom"/>
</dbReference>
<evidence type="ECO:0000256" key="2">
    <source>
        <dbReference type="ARBA" id="ARBA00008832"/>
    </source>
</evidence>